<dbReference type="PANTHER" id="PTHR43792">
    <property type="entry name" value="GNAT FAMILY, PUTATIVE (AFU_ORTHOLOGUE AFUA_3G00765)-RELATED-RELATED"/>
    <property type="match status" value="1"/>
</dbReference>
<dbReference type="Pfam" id="PF13302">
    <property type="entry name" value="Acetyltransf_3"/>
    <property type="match status" value="1"/>
</dbReference>
<comment type="similarity">
    <text evidence="3">Belongs to the acetyltransferase family. RimJ subfamily.</text>
</comment>
<dbReference type="InterPro" id="IPR016181">
    <property type="entry name" value="Acyl_CoA_acyltransferase"/>
</dbReference>
<evidence type="ECO:0000313" key="6">
    <source>
        <dbReference type="Proteomes" id="UP001190465"/>
    </source>
</evidence>
<proteinExistence type="inferred from homology"/>
<dbReference type="Gene3D" id="3.40.630.30">
    <property type="match status" value="1"/>
</dbReference>
<evidence type="ECO:0000259" key="4">
    <source>
        <dbReference type="PROSITE" id="PS51186"/>
    </source>
</evidence>
<keyword evidence="6" id="KW-1185">Reference proteome</keyword>
<dbReference type="InterPro" id="IPR051531">
    <property type="entry name" value="N-acetyltransferase"/>
</dbReference>
<dbReference type="PANTHER" id="PTHR43792:SF8">
    <property type="entry name" value="[RIBOSOMAL PROTEIN US5]-ALANINE N-ACETYLTRANSFERASE"/>
    <property type="match status" value="1"/>
</dbReference>
<keyword evidence="1" id="KW-0808">Transferase</keyword>
<feature type="domain" description="N-acetyltransferase" evidence="4">
    <location>
        <begin position="14"/>
        <end position="174"/>
    </location>
</feature>
<name>A0ABN9N056_9MYCO</name>
<dbReference type="InterPro" id="IPR000182">
    <property type="entry name" value="GNAT_dom"/>
</dbReference>
<reference evidence="5 6" key="1">
    <citation type="submission" date="2023-08" db="EMBL/GenBank/DDBJ databases">
        <authorList>
            <person name="Folkvardsen B D."/>
            <person name="Norman A."/>
        </authorList>
    </citation>
    <scope>NUCLEOTIDE SEQUENCE [LARGE SCALE GENOMIC DNA]</scope>
    <source>
        <strain evidence="5 6">Mu0053</strain>
    </source>
</reference>
<evidence type="ECO:0000256" key="2">
    <source>
        <dbReference type="ARBA" id="ARBA00023315"/>
    </source>
</evidence>
<protein>
    <submittedName>
        <fullName evidence="5">GNAT family N-acetyltransferase</fullName>
    </submittedName>
</protein>
<dbReference type="RefSeq" id="WP_308481320.1">
    <property type="nucleotide sequence ID" value="NZ_OY726397.1"/>
</dbReference>
<organism evidence="5 6">
    <name type="scientific">[Mycobacterium] burgundiense</name>
    <dbReference type="NCBI Taxonomy" id="3064286"/>
    <lineage>
        <taxon>Bacteria</taxon>
        <taxon>Bacillati</taxon>
        <taxon>Actinomycetota</taxon>
        <taxon>Actinomycetes</taxon>
        <taxon>Mycobacteriales</taxon>
        <taxon>Mycobacteriaceae</taxon>
        <taxon>Mycolicibacterium</taxon>
    </lineage>
</organism>
<dbReference type="Proteomes" id="UP001190465">
    <property type="component" value="Chromosome"/>
</dbReference>
<sequence>MRIVERLPVREGDVSVRQLSHADAGAYAAGTDDAAVRRYGHLPLPEYTAQIVREQIDGDIARGLADDSLAVLAIADAHSDEFLGSIVLFDFRADRAEVGFWLTPKARGRGAAGNALRAVARLAAATGLRHLDARTDCANEGSRRVLEGAGFVAKEGPHDALAPSGEVVTVLSYERSVAELRD</sequence>
<evidence type="ECO:0000313" key="5">
    <source>
        <dbReference type="EMBL" id="CAJ1497969.1"/>
    </source>
</evidence>
<gene>
    <name evidence="5" type="ORF">MU0053_001041</name>
</gene>
<dbReference type="EMBL" id="OY726397">
    <property type="protein sequence ID" value="CAJ1497969.1"/>
    <property type="molecule type" value="Genomic_DNA"/>
</dbReference>
<keyword evidence="2" id="KW-0012">Acyltransferase</keyword>
<evidence type="ECO:0000256" key="1">
    <source>
        <dbReference type="ARBA" id="ARBA00022679"/>
    </source>
</evidence>
<evidence type="ECO:0000256" key="3">
    <source>
        <dbReference type="ARBA" id="ARBA00038502"/>
    </source>
</evidence>
<dbReference type="SUPFAM" id="SSF55729">
    <property type="entry name" value="Acyl-CoA N-acyltransferases (Nat)"/>
    <property type="match status" value="1"/>
</dbReference>
<dbReference type="PROSITE" id="PS51186">
    <property type="entry name" value="GNAT"/>
    <property type="match status" value="1"/>
</dbReference>
<accession>A0ABN9N056</accession>